<evidence type="ECO:0000256" key="7">
    <source>
        <dbReference type="ARBA" id="ARBA00023157"/>
    </source>
</evidence>
<keyword evidence="3 10" id="KW-0812">Transmembrane</keyword>
<dbReference type="PROSITE" id="PS01209">
    <property type="entry name" value="LDLRA_1"/>
    <property type="match status" value="1"/>
</dbReference>
<evidence type="ECO:0000256" key="5">
    <source>
        <dbReference type="ARBA" id="ARBA00022989"/>
    </source>
</evidence>
<sequence>MYSEIVLGPLKVVDSTIMGLSPFLPLVVVMVMSLGSISTRKVDHSRLDGSGVMSLIPSTFRRSLACNGNETFACNNGRCIPRSWQCDGDFDCKDKEDEKNCTSEFNNHPVKEKY</sequence>
<keyword evidence="7 9" id="KW-1015">Disulfide bond</keyword>
<protein>
    <submittedName>
        <fullName evidence="11">Low-density lipoprotein receptor domain class A</fullName>
    </submittedName>
</protein>
<reference evidence="11 12" key="1">
    <citation type="submission" date="2013-11" db="EMBL/GenBank/DDBJ databases">
        <title>Draft genome of the bovine lungworm Dictyocaulus viviparus.</title>
        <authorList>
            <person name="Mitreva M."/>
        </authorList>
    </citation>
    <scope>NUCLEOTIDE SEQUENCE [LARGE SCALE GENOMIC DNA]</scope>
    <source>
        <strain evidence="11 12">HannoverDv2000</strain>
    </source>
</reference>
<proteinExistence type="inferred from homology"/>
<evidence type="ECO:0000313" key="12">
    <source>
        <dbReference type="Proteomes" id="UP000053766"/>
    </source>
</evidence>
<keyword evidence="11" id="KW-0449">Lipoprotein</keyword>
<evidence type="ECO:0000256" key="1">
    <source>
        <dbReference type="ARBA" id="ARBA00004167"/>
    </source>
</evidence>
<accession>A0A0D8XVS4</accession>
<dbReference type="AlphaFoldDB" id="A0A0D8XVS4"/>
<name>A0A0D8XVS4_DICVI</name>
<evidence type="ECO:0000256" key="10">
    <source>
        <dbReference type="SAM" id="Phobius"/>
    </source>
</evidence>
<evidence type="ECO:0000256" key="9">
    <source>
        <dbReference type="PROSITE-ProRule" id="PRU00124"/>
    </source>
</evidence>
<gene>
    <name evidence="11" type="ORF">DICVIV_05989</name>
</gene>
<keyword evidence="8" id="KW-0325">Glycoprotein</keyword>
<dbReference type="FunFam" id="4.10.400.10:FF:000024">
    <property type="entry name" value="Low-density lipoprotein RecePtor related"/>
    <property type="match status" value="1"/>
</dbReference>
<comment type="caution">
    <text evidence="9">Lacks conserved residue(s) required for the propagation of feature annotation.</text>
</comment>
<keyword evidence="5 10" id="KW-1133">Transmembrane helix</keyword>
<dbReference type="STRING" id="29172.A0A0D8XVS4"/>
<keyword evidence="12" id="KW-1185">Reference proteome</keyword>
<dbReference type="InterPro" id="IPR036055">
    <property type="entry name" value="LDL_receptor-like_sf"/>
</dbReference>
<reference evidence="12" key="2">
    <citation type="journal article" date="2016" name="Sci. Rep.">
        <title>Dictyocaulus viviparus genome, variome and transcriptome elucidate lungworm biology and support future intervention.</title>
        <authorList>
            <person name="McNulty S.N."/>
            <person name="Strube C."/>
            <person name="Rosa B.A."/>
            <person name="Martin J.C."/>
            <person name="Tyagi R."/>
            <person name="Choi Y.J."/>
            <person name="Wang Q."/>
            <person name="Hallsworth Pepin K."/>
            <person name="Zhang X."/>
            <person name="Ozersky P."/>
            <person name="Wilson R.K."/>
            <person name="Sternberg P.W."/>
            <person name="Gasser R.B."/>
            <person name="Mitreva M."/>
        </authorList>
    </citation>
    <scope>NUCLEOTIDE SEQUENCE [LARGE SCALE GENOMIC DNA]</scope>
    <source>
        <strain evidence="12">HannoverDv2000</strain>
    </source>
</reference>
<dbReference type="PROSITE" id="PS50068">
    <property type="entry name" value="LDLRA_2"/>
    <property type="match status" value="1"/>
</dbReference>
<dbReference type="EMBL" id="KN716288">
    <property type="protein sequence ID" value="KJH47922.1"/>
    <property type="molecule type" value="Genomic_DNA"/>
</dbReference>
<evidence type="ECO:0000256" key="8">
    <source>
        <dbReference type="ARBA" id="ARBA00023180"/>
    </source>
</evidence>
<dbReference type="CDD" id="cd00112">
    <property type="entry name" value="LDLa"/>
    <property type="match status" value="1"/>
</dbReference>
<organism evidence="11 12">
    <name type="scientific">Dictyocaulus viviparus</name>
    <name type="common">Bovine lungworm</name>
    <dbReference type="NCBI Taxonomy" id="29172"/>
    <lineage>
        <taxon>Eukaryota</taxon>
        <taxon>Metazoa</taxon>
        <taxon>Ecdysozoa</taxon>
        <taxon>Nematoda</taxon>
        <taxon>Chromadorea</taxon>
        <taxon>Rhabditida</taxon>
        <taxon>Rhabditina</taxon>
        <taxon>Rhabditomorpha</taxon>
        <taxon>Strongyloidea</taxon>
        <taxon>Metastrongylidae</taxon>
        <taxon>Dictyocaulus</taxon>
    </lineage>
</organism>
<evidence type="ECO:0000256" key="4">
    <source>
        <dbReference type="ARBA" id="ARBA00022737"/>
    </source>
</evidence>
<dbReference type="InterPro" id="IPR002172">
    <property type="entry name" value="LDrepeatLR_classA_rpt"/>
</dbReference>
<feature type="disulfide bond" evidence="9">
    <location>
        <begin position="86"/>
        <end position="101"/>
    </location>
</feature>
<keyword evidence="4" id="KW-0677">Repeat</keyword>
<dbReference type="Proteomes" id="UP000053766">
    <property type="component" value="Unassembled WGS sequence"/>
</dbReference>
<dbReference type="Gene3D" id="4.10.400.10">
    <property type="entry name" value="Low-density Lipoprotein Receptor"/>
    <property type="match status" value="1"/>
</dbReference>
<evidence type="ECO:0000256" key="6">
    <source>
        <dbReference type="ARBA" id="ARBA00023136"/>
    </source>
</evidence>
<evidence type="ECO:0000313" key="11">
    <source>
        <dbReference type="EMBL" id="KJH47922.1"/>
    </source>
</evidence>
<keyword evidence="11" id="KW-0675">Receptor</keyword>
<comment type="similarity">
    <text evidence="2">Belongs to the LDLR family.</text>
</comment>
<evidence type="ECO:0000256" key="3">
    <source>
        <dbReference type="ARBA" id="ARBA00022692"/>
    </source>
</evidence>
<dbReference type="OrthoDB" id="19606at2759"/>
<feature type="disulfide bond" evidence="9">
    <location>
        <begin position="74"/>
        <end position="92"/>
    </location>
</feature>
<feature type="transmembrane region" description="Helical" evidence="10">
    <location>
        <begin position="20"/>
        <end position="37"/>
    </location>
</feature>
<dbReference type="InterPro" id="IPR023415">
    <property type="entry name" value="LDLR_class-A_CS"/>
</dbReference>
<comment type="subcellular location">
    <subcellularLocation>
        <location evidence="1">Membrane</location>
        <topology evidence="1">Single-pass membrane protein</topology>
    </subcellularLocation>
</comment>
<evidence type="ECO:0000256" key="2">
    <source>
        <dbReference type="ARBA" id="ARBA00009939"/>
    </source>
</evidence>
<dbReference type="Pfam" id="PF00057">
    <property type="entry name" value="Ldl_recept_a"/>
    <property type="match status" value="1"/>
</dbReference>
<dbReference type="SUPFAM" id="SSF57424">
    <property type="entry name" value="LDL receptor-like module"/>
    <property type="match status" value="1"/>
</dbReference>
<dbReference type="SMART" id="SM00192">
    <property type="entry name" value="LDLa"/>
    <property type="match status" value="1"/>
</dbReference>
<keyword evidence="6 10" id="KW-0472">Membrane</keyword>
<dbReference type="GO" id="GO:0016020">
    <property type="term" value="C:membrane"/>
    <property type="evidence" value="ECO:0007669"/>
    <property type="project" value="UniProtKB-SubCell"/>
</dbReference>